<protein>
    <submittedName>
        <fullName evidence="1">Uncharacterized protein</fullName>
    </submittedName>
</protein>
<gene>
    <name evidence="1" type="ORF">mvi_63040</name>
</gene>
<geneLocation type="plasmid" evidence="1 2">
    <name>pVL1_2</name>
</geneLocation>
<name>A0A8H9CA18_9HYPH</name>
<sequence length="118" mass="13400">MQKTTLHLGPGAISDYYTWLQSARHGDMLIYYNGDLQFDRAQEFPTGSSKSEEGQRLRVCLLDALADRVSDDARAGIVTLTQRRIGPNLYEYRAHRVNMRQARADQANEQSDAERLPA</sequence>
<evidence type="ECO:0000313" key="2">
    <source>
        <dbReference type="Proteomes" id="UP000663508"/>
    </source>
</evidence>
<dbReference type="Proteomes" id="UP000663508">
    <property type="component" value="Plasmid pVL1_2"/>
</dbReference>
<proteinExistence type="predicted"/>
<dbReference type="EMBL" id="AP024147">
    <property type="protein sequence ID" value="BCM87843.1"/>
    <property type="molecule type" value="Genomic_DNA"/>
</dbReference>
<organism evidence="1 2">
    <name type="scientific">Methylobacterium indicum</name>
    <dbReference type="NCBI Taxonomy" id="1775910"/>
    <lineage>
        <taxon>Bacteria</taxon>
        <taxon>Pseudomonadati</taxon>
        <taxon>Pseudomonadota</taxon>
        <taxon>Alphaproteobacteria</taxon>
        <taxon>Hyphomicrobiales</taxon>
        <taxon>Methylobacteriaceae</taxon>
        <taxon>Methylobacterium</taxon>
    </lineage>
</organism>
<dbReference type="KEGG" id="mind:mvi_63040"/>
<accession>A0A8H9CA18</accession>
<evidence type="ECO:0000313" key="1">
    <source>
        <dbReference type="EMBL" id="BCM87843.1"/>
    </source>
</evidence>
<reference evidence="1" key="1">
    <citation type="submission" date="2020-11" db="EMBL/GenBank/DDBJ databases">
        <title>Complete genome sequence of a novel pathogenic Methylobacterium strain isolated from rice in Vietnam.</title>
        <authorList>
            <person name="Lai K."/>
            <person name="Okazaki S."/>
            <person name="Higashi K."/>
            <person name="Mori H."/>
            <person name="Toyoda A."/>
            <person name="Kurokawa K."/>
        </authorList>
    </citation>
    <scope>NUCLEOTIDE SEQUENCE</scope>
    <source>
        <strain evidence="1">VL1</strain>
        <plasmid evidence="1">pVL1_2</plasmid>
    </source>
</reference>
<dbReference type="RefSeq" id="WP_207183855.1">
    <property type="nucleotide sequence ID" value="NZ_AP024147.1"/>
</dbReference>
<keyword evidence="1" id="KW-0614">Plasmid</keyword>
<dbReference type="AlphaFoldDB" id="A0A8H9CA18"/>